<dbReference type="EMBL" id="GGEC01048475">
    <property type="protein sequence ID" value="MBX28959.1"/>
    <property type="molecule type" value="Transcribed_RNA"/>
</dbReference>
<protein>
    <submittedName>
        <fullName evidence="2">Uncharacterized protein</fullName>
    </submittedName>
</protein>
<feature type="transmembrane region" description="Helical" evidence="1">
    <location>
        <begin position="6"/>
        <end position="24"/>
    </location>
</feature>
<organism evidence="2">
    <name type="scientific">Rhizophora mucronata</name>
    <name type="common">Asiatic mangrove</name>
    <dbReference type="NCBI Taxonomy" id="61149"/>
    <lineage>
        <taxon>Eukaryota</taxon>
        <taxon>Viridiplantae</taxon>
        <taxon>Streptophyta</taxon>
        <taxon>Embryophyta</taxon>
        <taxon>Tracheophyta</taxon>
        <taxon>Spermatophyta</taxon>
        <taxon>Magnoliopsida</taxon>
        <taxon>eudicotyledons</taxon>
        <taxon>Gunneridae</taxon>
        <taxon>Pentapetalae</taxon>
        <taxon>rosids</taxon>
        <taxon>fabids</taxon>
        <taxon>Malpighiales</taxon>
        <taxon>Rhizophoraceae</taxon>
        <taxon>Rhizophora</taxon>
    </lineage>
</organism>
<reference evidence="2" key="1">
    <citation type="submission" date="2018-02" db="EMBL/GenBank/DDBJ databases">
        <title>Rhizophora mucronata_Transcriptome.</title>
        <authorList>
            <person name="Meera S.P."/>
            <person name="Sreeshan A."/>
            <person name="Augustine A."/>
        </authorList>
    </citation>
    <scope>NUCLEOTIDE SEQUENCE</scope>
    <source>
        <tissue evidence="2">Leaf</tissue>
    </source>
</reference>
<dbReference type="AlphaFoldDB" id="A0A2P2MFD5"/>
<evidence type="ECO:0000313" key="2">
    <source>
        <dbReference type="EMBL" id="MBX28959.1"/>
    </source>
</evidence>
<keyword evidence="1" id="KW-1133">Transmembrane helix</keyword>
<accession>A0A2P2MFD5</accession>
<proteinExistence type="predicted"/>
<keyword evidence="1" id="KW-0812">Transmembrane</keyword>
<keyword evidence="1" id="KW-0472">Membrane</keyword>
<evidence type="ECO:0000256" key="1">
    <source>
        <dbReference type="SAM" id="Phobius"/>
    </source>
</evidence>
<name>A0A2P2MFD5_RHIMU</name>
<sequence>MVKLCPWIFMFFIYNFFSIILRHFL</sequence>